<dbReference type="InterPro" id="IPR018713">
    <property type="entry name" value="MPAB/Lcp_cat_dom"/>
</dbReference>
<proteinExistence type="predicted"/>
<gene>
    <name evidence="2" type="ORF">DFR68_107491</name>
</gene>
<organism evidence="2 3">
    <name type="scientific">Nocardia mexicana</name>
    <dbReference type="NCBI Taxonomy" id="279262"/>
    <lineage>
        <taxon>Bacteria</taxon>
        <taxon>Bacillati</taxon>
        <taxon>Actinomycetota</taxon>
        <taxon>Actinomycetes</taxon>
        <taxon>Mycobacteriales</taxon>
        <taxon>Nocardiaceae</taxon>
        <taxon>Nocardia</taxon>
    </lineage>
</organism>
<comment type="caution">
    <text evidence="2">The sequence shown here is derived from an EMBL/GenBank/DDBJ whole genome shotgun (WGS) entry which is preliminary data.</text>
</comment>
<evidence type="ECO:0000313" key="3">
    <source>
        <dbReference type="Proteomes" id="UP000255355"/>
    </source>
</evidence>
<dbReference type="Pfam" id="PF09995">
    <property type="entry name" value="MPAB_Lcp_cat"/>
    <property type="match status" value="1"/>
</dbReference>
<reference evidence="2 3" key="1">
    <citation type="submission" date="2018-07" db="EMBL/GenBank/DDBJ databases">
        <title>Genomic Encyclopedia of Type Strains, Phase IV (KMG-IV): sequencing the most valuable type-strain genomes for metagenomic binning, comparative biology and taxonomic classification.</title>
        <authorList>
            <person name="Goeker M."/>
        </authorList>
    </citation>
    <scope>NUCLEOTIDE SEQUENCE [LARGE SCALE GENOMIC DNA]</scope>
    <source>
        <strain evidence="2 3">DSM 44952</strain>
    </source>
</reference>
<accession>A0A370H1H1</accession>
<sequence>MTSAAPDTERSDAEPLRGLAPDAPAARYAADWRLLLFAPAALLLQVAHPVIGSGVAQHSIYRRDPVRRFDRSYWATLALAFYGDETADYGRDIRALHKPIGGTDHAGRRYHAWDPEAYFWVLATGYWASTLIADRIEDGLTRAERAELYAGWRQMSLLAGLRERDAPADLDDFETFFDRVLAQRLERHPSVQDVYDVMRRPPAPARVPNLLWKPVMWGVVGPFAAWVNTGVLPPETRKLFGRTWTRRDERLLRLFFRTVRATDRILPDPIRGITRTVAMRRRNGITSTVRAAADAA</sequence>
<dbReference type="EMBL" id="QQAZ01000007">
    <property type="protein sequence ID" value="RDI49363.1"/>
    <property type="molecule type" value="Genomic_DNA"/>
</dbReference>
<dbReference type="STRING" id="1210089.GCA_001613165_00986"/>
<dbReference type="PANTHER" id="PTHR36151:SF3">
    <property type="entry name" value="ER-BOUND OXYGENASE MPAB_MPAB'_RUBBER OXYGENASE CATALYTIC DOMAIN-CONTAINING PROTEIN"/>
    <property type="match status" value="1"/>
</dbReference>
<keyword evidence="3" id="KW-1185">Reference proteome</keyword>
<dbReference type="AlphaFoldDB" id="A0A370H1H1"/>
<evidence type="ECO:0000313" key="2">
    <source>
        <dbReference type="EMBL" id="RDI49363.1"/>
    </source>
</evidence>
<dbReference type="PANTHER" id="PTHR36151">
    <property type="entry name" value="BLR2777 PROTEIN"/>
    <property type="match status" value="1"/>
</dbReference>
<dbReference type="RefSeq" id="WP_169814193.1">
    <property type="nucleotide sequence ID" value="NZ_QQAZ01000007.1"/>
</dbReference>
<feature type="domain" description="ER-bound oxygenase mpaB/mpaB'/Rubber oxygenase catalytic" evidence="1">
    <location>
        <begin position="27"/>
        <end position="261"/>
    </location>
</feature>
<name>A0A370H1H1_9NOCA</name>
<protein>
    <submittedName>
        <fullName evidence="2">Uncharacterized protein (DUF2236 family)</fullName>
    </submittedName>
</protein>
<dbReference type="GO" id="GO:0016491">
    <property type="term" value="F:oxidoreductase activity"/>
    <property type="evidence" value="ECO:0007669"/>
    <property type="project" value="InterPro"/>
</dbReference>
<evidence type="ECO:0000259" key="1">
    <source>
        <dbReference type="Pfam" id="PF09995"/>
    </source>
</evidence>
<dbReference type="Proteomes" id="UP000255355">
    <property type="component" value="Unassembled WGS sequence"/>
</dbReference>